<evidence type="ECO:0000256" key="1">
    <source>
        <dbReference type="SAM" id="MobiDB-lite"/>
    </source>
</evidence>
<protein>
    <submittedName>
        <fullName evidence="2">Uncharacterized protein</fullName>
    </submittedName>
</protein>
<dbReference type="EMBL" id="MCFE01000212">
    <property type="protein sequence ID" value="ORX94167.1"/>
    <property type="molecule type" value="Genomic_DNA"/>
</dbReference>
<reference evidence="2 3" key="1">
    <citation type="submission" date="2016-07" db="EMBL/GenBank/DDBJ databases">
        <title>Pervasive Adenine N6-methylation of Active Genes in Fungi.</title>
        <authorList>
            <consortium name="DOE Joint Genome Institute"/>
            <person name="Mondo S.J."/>
            <person name="Dannebaum R.O."/>
            <person name="Kuo R.C."/>
            <person name="Labutti K."/>
            <person name="Haridas S."/>
            <person name="Kuo A."/>
            <person name="Salamov A."/>
            <person name="Ahrendt S.R."/>
            <person name="Lipzen A."/>
            <person name="Sullivan W."/>
            <person name="Andreopoulos W.B."/>
            <person name="Clum A."/>
            <person name="Lindquist E."/>
            <person name="Daum C."/>
            <person name="Ramamoorthy G.K."/>
            <person name="Gryganskyi A."/>
            <person name="Culley D."/>
            <person name="Magnuson J.K."/>
            <person name="James T.Y."/>
            <person name="O'Malley M.A."/>
            <person name="Stajich J.E."/>
            <person name="Spatafora J.W."/>
            <person name="Visel A."/>
            <person name="Grigoriev I.V."/>
        </authorList>
    </citation>
    <scope>NUCLEOTIDE SEQUENCE [LARGE SCALE GENOMIC DNA]</scope>
    <source>
        <strain evidence="2 3">CBS 931.73</strain>
    </source>
</reference>
<evidence type="ECO:0000313" key="3">
    <source>
        <dbReference type="Proteomes" id="UP000193498"/>
    </source>
</evidence>
<gene>
    <name evidence="2" type="ORF">K493DRAFT_374199</name>
</gene>
<dbReference type="OrthoDB" id="5598369at2759"/>
<organism evidence="2 3">
    <name type="scientific">Basidiobolus meristosporus CBS 931.73</name>
    <dbReference type="NCBI Taxonomy" id="1314790"/>
    <lineage>
        <taxon>Eukaryota</taxon>
        <taxon>Fungi</taxon>
        <taxon>Fungi incertae sedis</taxon>
        <taxon>Zoopagomycota</taxon>
        <taxon>Entomophthoromycotina</taxon>
        <taxon>Basidiobolomycetes</taxon>
        <taxon>Basidiobolales</taxon>
        <taxon>Basidiobolaceae</taxon>
        <taxon>Basidiobolus</taxon>
    </lineage>
</organism>
<sequence length="125" mass="13676">MTHRIYSISLPMEDTILTRPESVLPPEQSKGPSSSPKLKGLDVQQRAIIRYSHTGGLAQMVERSLSMREALGSIPRSSSIDYTVFVLLGICTANTPLKKQHGSVLQTGVISILDISRKSITRTKA</sequence>
<comment type="caution">
    <text evidence="2">The sequence shown here is derived from an EMBL/GenBank/DDBJ whole genome shotgun (WGS) entry which is preliminary data.</text>
</comment>
<accession>A0A1Y1Y827</accession>
<dbReference type="InParanoid" id="A0A1Y1Y827"/>
<evidence type="ECO:0000313" key="2">
    <source>
        <dbReference type="EMBL" id="ORX94167.1"/>
    </source>
</evidence>
<proteinExistence type="predicted"/>
<feature type="compositionally biased region" description="Low complexity" evidence="1">
    <location>
        <begin position="29"/>
        <end position="38"/>
    </location>
</feature>
<dbReference type="AlphaFoldDB" id="A0A1Y1Y827"/>
<feature type="region of interest" description="Disordered" evidence="1">
    <location>
        <begin position="20"/>
        <end position="39"/>
    </location>
</feature>
<keyword evidence="3" id="KW-1185">Reference proteome</keyword>
<name>A0A1Y1Y827_9FUNG</name>
<dbReference type="Proteomes" id="UP000193498">
    <property type="component" value="Unassembled WGS sequence"/>
</dbReference>